<dbReference type="GO" id="GO:0006629">
    <property type="term" value="P:lipid metabolic process"/>
    <property type="evidence" value="ECO:0007669"/>
    <property type="project" value="InterPro"/>
</dbReference>
<dbReference type="GO" id="GO:0008081">
    <property type="term" value="F:phosphoric diester hydrolase activity"/>
    <property type="evidence" value="ECO:0007669"/>
    <property type="project" value="InterPro"/>
</dbReference>
<comment type="caution">
    <text evidence="2">The sequence shown here is derived from an EMBL/GenBank/DDBJ whole genome shotgun (WGS) entry which is preliminary data.</text>
</comment>
<proteinExistence type="predicted"/>
<dbReference type="SUPFAM" id="SSF51695">
    <property type="entry name" value="PLC-like phosphodiesterases"/>
    <property type="match status" value="1"/>
</dbReference>
<feature type="signal peptide" evidence="1">
    <location>
        <begin position="1"/>
        <end position="25"/>
    </location>
</feature>
<keyword evidence="1" id="KW-0732">Signal</keyword>
<evidence type="ECO:0000256" key="1">
    <source>
        <dbReference type="SAM" id="SignalP"/>
    </source>
</evidence>
<dbReference type="Pfam" id="PF16670">
    <property type="entry name" value="PI-PLC-C1"/>
    <property type="match status" value="1"/>
</dbReference>
<dbReference type="Gene3D" id="3.20.20.190">
    <property type="entry name" value="Phosphatidylinositol (PI) phosphodiesterase"/>
    <property type="match status" value="1"/>
</dbReference>
<feature type="chain" id="PRO_5035295763" evidence="1">
    <location>
        <begin position="26"/>
        <end position="339"/>
    </location>
</feature>
<gene>
    <name evidence="2" type="ORF">Sya03_08150</name>
</gene>
<dbReference type="Proteomes" id="UP000652013">
    <property type="component" value="Unassembled WGS sequence"/>
</dbReference>
<evidence type="ECO:0000313" key="2">
    <source>
        <dbReference type="EMBL" id="GIJ01463.1"/>
    </source>
</evidence>
<sequence>MRLRRSVLVVVPAVLLAASVPLAFAAVDPAVRQSRVTGVGVHNSYEKAVFPYLADALDSGASLVEIDVWVSTVGPRWRVNHDLPVGTKDWGQRNNCTSGGLRSGGGNQGLDRCFENLRLWHDQNPGHRPITVKIEFKNGFNQTYGAGPAAFDALVRAKLGDTVFTPGDLLGDHPTLDAAAKADNWPTRERMAGRFMIEVVPGTFERGNPFDKLHTDVEYGRWVRDNPRTAQAFPTVLDAQAGDPRTRFAEPSVRPWFVVFDGNATSYAGGGVDPQWYGDNNYYLVMTGAHGVAPALDATNPPAAAARERVEWLAKRHASIVSTDWARLGEVLELELPRG</sequence>
<dbReference type="AlphaFoldDB" id="A0A8J3Y4Y7"/>
<protein>
    <submittedName>
        <fullName evidence="2">Lipoprotein</fullName>
    </submittedName>
</protein>
<evidence type="ECO:0000313" key="3">
    <source>
        <dbReference type="Proteomes" id="UP000652013"/>
    </source>
</evidence>
<dbReference type="CDD" id="cd08589">
    <property type="entry name" value="PI-PLCc_SaPLC1_like"/>
    <property type="match status" value="1"/>
</dbReference>
<keyword evidence="3" id="KW-1185">Reference proteome</keyword>
<keyword evidence="2" id="KW-0449">Lipoprotein</keyword>
<reference evidence="2" key="1">
    <citation type="submission" date="2021-01" db="EMBL/GenBank/DDBJ databases">
        <title>Whole genome shotgun sequence of Spirilliplanes yamanashiensis NBRC 15828.</title>
        <authorList>
            <person name="Komaki H."/>
            <person name="Tamura T."/>
        </authorList>
    </citation>
    <scope>NUCLEOTIDE SEQUENCE</scope>
    <source>
        <strain evidence="2">NBRC 15828</strain>
    </source>
</reference>
<dbReference type="EMBL" id="BOOY01000004">
    <property type="protein sequence ID" value="GIJ01463.1"/>
    <property type="molecule type" value="Genomic_DNA"/>
</dbReference>
<accession>A0A8J3Y4Y7</accession>
<dbReference type="RefSeq" id="WP_203936788.1">
    <property type="nucleotide sequence ID" value="NZ_BAAAGJ010000005.1"/>
</dbReference>
<dbReference type="InterPro" id="IPR032075">
    <property type="entry name" value="PI-PLC-C1"/>
</dbReference>
<name>A0A8J3Y4Y7_9ACTN</name>
<organism evidence="2 3">
    <name type="scientific">Spirilliplanes yamanashiensis</name>
    <dbReference type="NCBI Taxonomy" id="42233"/>
    <lineage>
        <taxon>Bacteria</taxon>
        <taxon>Bacillati</taxon>
        <taxon>Actinomycetota</taxon>
        <taxon>Actinomycetes</taxon>
        <taxon>Micromonosporales</taxon>
        <taxon>Micromonosporaceae</taxon>
        <taxon>Spirilliplanes</taxon>
    </lineage>
</organism>
<dbReference type="InterPro" id="IPR017946">
    <property type="entry name" value="PLC-like_Pdiesterase_TIM-brl"/>
</dbReference>